<gene>
    <name evidence="1" type="ORF">B1A_11715</name>
</gene>
<reference evidence="1" key="2">
    <citation type="journal article" date="2014" name="ISME J.">
        <title>Microbial stratification in low pH oxic and suboxic macroscopic growths along an acid mine drainage.</title>
        <authorList>
            <person name="Mendez-Garcia C."/>
            <person name="Mesa V."/>
            <person name="Sprenger R.R."/>
            <person name="Richter M."/>
            <person name="Diez M.S."/>
            <person name="Solano J."/>
            <person name="Bargiela R."/>
            <person name="Golyshina O.V."/>
            <person name="Manteca A."/>
            <person name="Ramos J.L."/>
            <person name="Gallego J.R."/>
            <person name="Llorente I."/>
            <person name="Martins Dos Santos V.A."/>
            <person name="Jensen O.N."/>
            <person name="Pelaez A.I."/>
            <person name="Sanchez J."/>
            <person name="Ferrer M."/>
        </authorList>
    </citation>
    <scope>NUCLEOTIDE SEQUENCE</scope>
</reference>
<dbReference type="Pfam" id="PF09954">
    <property type="entry name" value="DUF2188"/>
    <property type="match status" value="1"/>
</dbReference>
<organism evidence="1">
    <name type="scientific">mine drainage metagenome</name>
    <dbReference type="NCBI Taxonomy" id="410659"/>
    <lineage>
        <taxon>unclassified sequences</taxon>
        <taxon>metagenomes</taxon>
        <taxon>ecological metagenomes</taxon>
    </lineage>
</organism>
<feature type="non-terminal residue" evidence="1">
    <location>
        <position position="74"/>
    </location>
</feature>
<proteinExistence type="predicted"/>
<dbReference type="AlphaFoldDB" id="T1A5S2"/>
<sequence length="74" mass="8536">MATVTRRESGRWQAKVRKAGAPAISRTFRTKADAEAWARKLESEQERGVWRDTSDSDRTLDDLLDEYARERLPA</sequence>
<name>T1A5S2_9ZZZZ</name>
<dbReference type="EMBL" id="AUZX01008413">
    <property type="protein sequence ID" value="EQD55996.1"/>
    <property type="molecule type" value="Genomic_DNA"/>
</dbReference>
<evidence type="ECO:0000313" key="1">
    <source>
        <dbReference type="EMBL" id="EQD55996.1"/>
    </source>
</evidence>
<reference evidence="1" key="1">
    <citation type="submission" date="2013-08" db="EMBL/GenBank/DDBJ databases">
        <authorList>
            <person name="Mendez C."/>
            <person name="Richter M."/>
            <person name="Ferrer M."/>
            <person name="Sanchez J."/>
        </authorList>
    </citation>
    <scope>NUCLEOTIDE SEQUENCE</scope>
</reference>
<dbReference type="InterPro" id="IPR018691">
    <property type="entry name" value="DUF2188"/>
</dbReference>
<comment type="caution">
    <text evidence="1">The sequence shown here is derived from an EMBL/GenBank/DDBJ whole genome shotgun (WGS) entry which is preliminary data.</text>
</comment>
<protein>
    <submittedName>
        <fullName evidence="1">Phage integrase family site specific recombinase</fullName>
    </submittedName>
</protein>
<accession>T1A5S2</accession>